<dbReference type="AlphaFoldDB" id="A0A938YAY5"/>
<dbReference type="Pfam" id="PF00296">
    <property type="entry name" value="Bac_luciferase"/>
    <property type="match status" value="1"/>
</dbReference>
<accession>A0A938YAY5</accession>
<evidence type="ECO:0000313" key="7">
    <source>
        <dbReference type="Proteomes" id="UP000663792"/>
    </source>
</evidence>
<organism evidence="6 7">
    <name type="scientific">Nakamurella leprariae</name>
    <dbReference type="NCBI Taxonomy" id="2803911"/>
    <lineage>
        <taxon>Bacteria</taxon>
        <taxon>Bacillati</taxon>
        <taxon>Actinomycetota</taxon>
        <taxon>Actinomycetes</taxon>
        <taxon>Nakamurellales</taxon>
        <taxon>Nakamurellaceae</taxon>
        <taxon>Nakamurella</taxon>
    </lineage>
</organism>
<dbReference type="EMBL" id="JAERWK010000025">
    <property type="protein sequence ID" value="MBM9469186.1"/>
    <property type="molecule type" value="Genomic_DNA"/>
</dbReference>
<sequence length="296" mass="31717">MTGQTDGTPANSTGSTPGVRAGIVVSVAEPRAFAELATAADRAGWDGIFTWESVWGQDAWATLAAAAMVTERIRLGTMLSPLPRIRPWDFAGRVATVDVLSGGRVQVAVGLGAIHDGWTAFEPDEGRRVRAEKLDEGLAVYDGLMRGQPFAHTGRHWSVRPTTFVPAPPPVQRPRVPVWVVGAHPSRRSLGRAARWDGILPTKVGWTEQTPFGPADLAEVVDAVRPLREAAGLPWAGYDVVAEGVTEPGPTADRLVGEWATAGATWWIESDWSMDGGTADLVARLRRRIEAGPPGR</sequence>
<dbReference type="GO" id="GO:0008726">
    <property type="term" value="F:alkanesulfonate monooxygenase activity"/>
    <property type="evidence" value="ECO:0007669"/>
    <property type="project" value="TreeGrafter"/>
</dbReference>
<keyword evidence="1" id="KW-0285">Flavoprotein</keyword>
<dbReference type="InterPro" id="IPR036661">
    <property type="entry name" value="Luciferase-like_sf"/>
</dbReference>
<protein>
    <submittedName>
        <fullName evidence="6">LLM class flavin-dependent oxidoreductase</fullName>
    </submittedName>
</protein>
<dbReference type="SUPFAM" id="SSF51679">
    <property type="entry name" value="Bacterial luciferase-like"/>
    <property type="match status" value="1"/>
</dbReference>
<evidence type="ECO:0000256" key="1">
    <source>
        <dbReference type="ARBA" id="ARBA00022630"/>
    </source>
</evidence>
<dbReference type="Proteomes" id="UP000663792">
    <property type="component" value="Unassembled WGS sequence"/>
</dbReference>
<reference evidence="6" key="1">
    <citation type="submission" date="2021-01" db="EMBL/GenBank/DDBJ databases">
        <title>YIM 132084 draft genome.</title>
        <authorList>
            <person name="An D."/>
        </authorList>
    </citation>
    <scope>NUCLEOTIDE SEQUENCE</scope>
    <source>
        <strain evidence="6">YIM 132084</strain>
    </source>
</reference>
<proteinExistence type="predicted"/>
<dbReference type="InterPro" id="IPR011251">
    <property type="entry name" value="Luciferase-like_dom"/>
</dbReference>
<feature type="domain" description="Luciferase-like" evidence="5">
    <location>
        <begin position="25"/>
        <end position="253"/>
    </location>
</feature>
<dbReference type="RefSeq" id="WP_205262151.1">
    <property type="nucleotide sequence ID" value="NZ_JAERWK010000025.1"/>
</dbReference>
<evidence type="ECO:0000256" key="2">
    <source>
        <dbReference type="ARBA" id="ARBA00022643"/>
    </source>
</evidence>
<dbReference type="Gene3D" id="3.20.20.30">
    <property type="entry name" value="Luciferase-like domain"/>
    <property type="match status" value="1"/>
</dbReference>
<gene>
    <name evidence="6" type="ORF">JL106_18015</name>
</gene>
<evidence type="ECO:0000256" key="4">
    <source>
        <dbReference type="ARBA" id="ARBA00023033"/>
    </source>
</evidence>
<dbReference type="GO" id="GO:0046306">
    <property type="term" value="P:alkanesulfonate catabolic process"/>
    <property type="evidence" value="ECO:0007669"/>
    <property type="project" value="TreeGrafter"/>
</dbReference>
<keyword evidence="3" id="KW-0560">Oxidoreductase</keyword>
<evidence type="ECO:0000259" key="5">
    <source>
        <dbReference type="Pfam" id="PF00296"/>
    </source>
</evidence>
<keyword evidence="4" id="KW-0503">Monooxygenase</keyword>
<keyword evidence="7" id="KW-1185">Reference proteome</keyword>
<keyword evidence="2" id="KW-0288">FMN</keyword>
<comment type="caution">
    <text evidence="6">The sequence shown here is derived from an EMBL/GenBank/DDBJ whole genome shotgun (WGS) entry which is preliminary data.</text>
</comment>
<name>A0A938YAY5_9ACTN</name>
<evidence type="ECO:0000313" key="6">
    <source>
        <dbReference type="EMBL" id="MBM9469186.1"/>
    </source>
</evidence>
<dbReference type="PANTHER" id="PTHR42847:SF4">
    <property type="entry name" value="ALKANESULFONATE MONOOXYGENASE-RELATED"/>
    <property type="match status" value="1"/>
</dbReference>
<evidence type="ECO:0000256" key="3">
    <source>
        <dbReference type="ARBA" id="ARBA00023002"/>
    </source>
</evidence>
<dbReference type="InterPro" id="IPR050172">
    <property type="entry name" value="SsuD_RutA_monooxygenase"/>
</dbReference>
<dbReference type="PANTHER" id="PTHR42847">
    <property type="entry name" value="ALKANESULFONATE MONOOXYGENASE"/>
    <property type="match status" value="1"/>
</dbReference>